<evidence type="ECO:0000256" key="1">
    <source>
        <dbReference type="SAM" id="MobiDB-lite"/>
    </source>
</evidence>
<evidence type="ECO:0000313" key="2">
    <source>
        <dbReference type="EMBL" id="NIJ07826.1"/>
    </source>
</evidence>
<comment type="caution">
    <text evidence="2">The sequence shown here is derived from an EMBL/GenBank/DDBJ whole genome shotgun (WGS) entry which is preliminary data.</text>
</comment>
<dbReference type="EMBL" id="JAAOZC010000003">
    <property type="protein sequence ID" value="NIJ07826.1"/>
    <property type="molecule type" value="Genomic_DNA"/>
</dbReference>
<evidence type="ECO:0000313" key="3">
    <source>
        <dbReference type="Proteomes" id="UP000727456"/>
    </source>
</evidence>
<protein>
    <submittedName>
        <fullName evidence="2">Uncharacterized protein</fullName>
    </submittedName>
</protein>
<accession>A0ABX0TW50</accession>
<proteinExistence type="predicted"/>
<name>A0ABX0TW50_9SPHN</name>
<gene>
    <name evidence="2" type="ORF">FHS31_001436</name>
</gene>
<feature type="region of interest" description="Disordered" evidence="1">
    <location>
        <begin position="34"/>
        <end position="54"/>
    </location>
</feature>
<dbReference type="RefSeq" id="WP_167072687.1">
    <property type="nucleotide sequence ID" value="NZ_JAAOZC010000003.1"/>
</dbReference>
<organism evidence="2 3">
    <name type="scientific">Sphingomonas vulcanisoli</name>
    <dbReference type="NCBI Taxonomy" id="1658060"/>
    <lineage>
        <taxon>Bacteria</taxon>
        <taxon>Pseudomonadati</taxon>
        <taxon>Pseudomonadota</taxon>
        <taxon>Alphaproteobacteria</taxon>
        <taxon>Sphingomonadales</taxon>
        <taxon>Sphingomonadaceae</taxon>
        <taxon>Sphingomonas</taxon>
    </lineage>
</organism>
<reference evidence="2 3" key="1">
    <citation type="submission" date="2020-03" db="EMBL/GenBank/DDBJ databases">
        <title>Genomic Encyclopedia of Type Strains, Phase III (KMG-III): the genomes of soil and plant-associated and newly described type strains.</title>
        <authorList>
            <person name="Whitman W."/>
        </authorList>
    </citation>
    <scope>NUCLEOTIDE SEQUENCE [LARGE SCALE GENOMIC DNA]</scope>
    <source>
        <strain evidence="2 3">CECT 8804</strain>
    </source>
</reference>
<dbReference type="Proteomes" id="UP000727456">
    <property type="component" value="Unassembled WGS sequence"/>
</dbReference>
<keyword evidence="3" id="KW-1185">Reference proteome</keyword>
<sequence>MSEALKAWAKVLGFLLAFLLILGSVAYFTGRLAGPRADRHGTKFVTPPSAEARH</sequence>